<comment type="caution">
    <text evidence="1">The sequence shown here is derived from an EMBL/GenBank/DDBJ whole genome shotgun (WGS) entry which is preliminary data.</text>
</comment>
<proteinExistence type="predicted"/>
<accession>A0A0H1BFY9</accession>
<evidence type="ECO:0000313" key="1">
    <source>
        <dbReference type="EMBL" id="KLJ09942.1"/>
    </source>
</evidence>
<dbReference type="OrthoDB" id="10534116at2759"/>
<sequence>MANWVVRNRDMTQLSIPLGAEVSLSCSHRKPDRASVAGQLWLDTFLRTKVGPTCCAPPQFVFRLGAINATGQVWLSDFVASEKTIPYSARACLAKYPLSYSVDSAMQGHHYTPTNRRHLNNGQYSLYHWDDLVSPSNLQLKKSKSSLITRVFSCSLSIVDGNCCIDIIVVFLRGVDRLCSGLGQGTAAANDVIALNPTQPHPNIGTFRTSMDGKRLT</sequence>
<dbReference type="Proteomes" id="UP000053573">
    <property type="component" value="Unassembled WGS sequence"/>
</dbReference>
<name>A0A0H1BFY9_9EURO</name>
<gene>
    <name evidence="1" type="ORF">EMPG_14638</name>
</gene>
<dbReference type="AlphaFoldDB" id="A0A0H1BFY9"/>
<reference evidence="2" key="1">
    <citation type="journal article" date="2015" name="PLoS Genet.">
        <title>The dynamic genome and transcriptome of the human fungal pathogen Blastomyces and close relative Emmonsia.</title>
        <authorList>
            <person name="Munoz J.F."/>
            <person name="Gauthier G.M."/>
            <person name="Desjardins C.A."/>
            <person name="Gallo J.E."/>
            <person name="Holder J."/>
            <person name="Sullivan T.D."/>
            <person name="Marty A.J."/>
            <person name="Carmen J.C."/>
            <person name="Chen Z."/>
            <person name="Ding L."/>
            <person name="Gujja S."/>
            <person name="Magrini V."/>
            <person name="Misas E."/>
            <person name="Mitreva M."/>
            <person name="Priest M."/>
            <person name="Saif S."/>
            <person name="Whiston E.A."/>
            <person name="Young S."/>
            <person name="Zeng Q."/>
            <person name="Goldman W.E."/>
            <person name="Mardis E.R."/>
            <person name="Taylor J.W."/>
            <person name="McEwen J.G."/>
            <person name="Clay O.K."/>
            <person name="Klein B.S."/>
            <person name="Cuomo C.A."/>
        </authorList>
    </citation>
    <scope>NUCLEOTIDE SEQUENCE [LARGE SCALE GENOMIC DNA]</scope>
    <source>
        <strain evidence="2">UAMH 139</strain>
    </source>
</reference>
<evidence type="ECO:0000313" key="2">
    <source>
        <dbReference type="Proteomes" id="UP000053573"/>
    </source>
</evidence>
<keyword evidence="2" id="KW-1185">Reference proteome</keyword>
<organism evidence="1 2">
    <name type="scientific">Blastomyces silverae</name>
    <dbReference type="NCBI Taxonomy" id="2060906"/>
    <lineage>
        <taxon>Eukaryota</taxon>
        <taxon>Fungi</taxon>
        <taxon>Dikarya</taxon>
        <taxon>Ascomycota</taxon>
        <taxon>Pezizomycotina</taxon>
        <taxon>Eurotiomycetes</taxon>
        <taxon>Eurotiomycetidae</taxon>
        <taxon>Onygenales</taxon>
        <taxon>Ajellomycetaceae</taxon>
        <taxon>Blastomyces</taxon>
    </lineage>
</organism>
<protein>
    <submittedName>
        <fullName evidence="1">Uncharacterized protein</fullName>
    </submittedName>
</protein>
<dbReference type="EMBL" id="LDEV01002207">
    <property type="protein sequence ID" value="KLJ09942.1"/>
    <property type="molecule type" value="Genomic_DNA"/>
</dbReference>